<evidence type="ECO:0000256" key="8">
    <source>
        <dbReference type="SAM" id="Phobius"/>
    </source>
</evidence>
<dbReference type="InterPro" id="IPR003609">
    <property type="entry name" value="Pan_app"/>
</dbReference>
<dbReference type="FunFam" id="2.90.10.10:FF:000005">
    <property type="entry name" value="G-type lectin S-receptor-like serine/threonine-protein kinase"/>
    <property type="match status" value="1"/>
</dbReference>
<dbReference type="Pfam" id="PF00954">
    <property type="entry name" value="S_locus_glycop"/>
    <property type="match status" value="1"/>
</dbReference>
<evidence type="ECO:0000256" key="2">
    <source>
        <dbReference type="ARBA" id="ARBA00012513"/>
    </source>
</evidence>
<dbReference type="Gene3D" id="2.90.10.10">
    <property type="entry name" value="Bulb-type lectin domain"/>
    <property type="match status" value="1"/>
</dbReference>
<dbReference type="SMART" id="SM00108">
    <property type="entry name" value="B_lectin"/>
    <property type="match status" value="1"/>
</dbReference>
<feature type="chain" id="PRO_5032915209" description="non-specific serine/threonine protein kinase" evidence="9">
    <location>
        <begin position="24"/>
        <end position="607"/>
    </location>
</feature>
<keyword evidence="5" id="KW-0675">Receptor</keyword>
<keyword evidence="8" id="KW-0812">Transmembrane</keyword>
<feature type="transmembrane region" description="Helical" evidence="8">
    <location>
        <begin position="447"/>
        <end position="469"/>
    </location>
</feature>
<protein>
    <recommendedName>
        <fullName evidence="2">non-specific serine/threonine protein kinase</fullName>
        <ecNumber evidence="2">2.7.11.1</ecNumber>
    </recommendedName>
</protein>
<comment type="subcellular location">
    <subcellularLocation>
        <location evidence="1">Membrane</location>
        <topology evidence="1">Single-pass type I membrane protein</topology>
    </subcellularLocation>
</comment>
<dbReference type="Pfam" id="PF08276">
    <property type="entry name" value="PAN_2"/>
    <property type="match status" value="1"/>
</dbReference>
<dbReference type="Proteomes" id="UP000604825">
    <property type="component" value="Unassembled WGS sequence"/>
</dbReference>
<dbReference type="PROSITE" id="PS50948">
    <property type="entry name" value="PAN"/>
    <property type="match status" value="1"/>
</dbReference>
<dbReference type="PANTHER" id="PTHR32444:SF183">
    <property type="entry name" value="APPLE DOMAIN-CONTAINING PROTEIN"/>
    <property type="match status" value="1"/>
</dbReference>
<reference evidence="12" key="1">
    <citation type="submission" date="2020-10" db="EMBL/GenBank/DDBJ databases">
        <authorList>
            <person name="Han B."/>
            <person name="Lu T."/>
            <person name="Zhao Q."/>
            <person name="Huang X."/>
            <person name="Zhao Y."/>
        </authorList>
    </citation>
    <scope>NUCLEOTIDE SEQUENCE</scope>
</reference>
<evidence type="ECO:0000256" key="9">
    <source>
        <dbReference type="SAM" id="SignalP"/>
    </source>
</evidence>
<dbReference type="AlphaFoldDB" id="A0A811MUE1"/>
<evidence type="ECO:0000256" key="6">
    <source>
        <dbReference type="ARBA" id="ARBA00047899"/>
    </source>
</evidence>
<dbReference type="EC" id="2.7.11.1" evidence="2"/>
<accession>A0A811MUE1</accession>
<dbReference type="SUPFAM" id="SSF51110">
    <property type="entry name" value="alpha-D-mannose-specific plant lectins"/>
    <property type="match status" value="1"/>
</dbReference>
<evidence type="ECO:0000256" key="5">
    <source>
        <dbReference type="ARBA" id="ARBA00023170"/>
    </source>
</evidence>
<dbReference type="Pfam" id="PF01453">
    <property type="entry name" value="B_lectin"/>
    <property type="match status" value="1"/>
</dbReference>
<dbReference type="InterPro" id="IPR001480">
    <property type="entry name" value="Bulb-type_lectin_dom"/>
</dbReference>
<evidence type="ECO:0000256" key="7">
    <source>
        <dbReference type="ARBA" id="ARBA00048679"/>
    </source>
</evidence>
<evidence type="ECO:0000259" key="11">
    <source>
        <dbReference type="PROSITE" id="PS50948"/>
    </source>
</evidence>
<evidence type="ECO:0000313" key="13">
    <source>
        <dbReference type="Proteomes" id="UP000604825"/>
    </source>
</evidence>
<dbReference type="GO" id="GO:0016020">
    <property type="term" value="C:membrane"/>
    <property type="evidence" value="ECO:0007669"/>
    <property type="project" value="UniProtKB-SubCell"/>
</dbReference>
<feature type="signal peptide" evidence="9">
    <location>
        <begin position="1"/>
        <end position="23"/>
    </location>
</feature>
<feature type="domain" description="Bulb-type lectin" evidence="10">
    <location>
        <begin position="27"/>
        <end position="154"/>
    </location>
</feature>
<dbReference type="InterPro" id="IPR000858">
    <property type="entry name" value="S_locus_glycoprot_dom"/>
</dbReference>
<dbReference type="OrthoDB" id="643280at2759"/>
<evidence type="ECO:0000256" key="1">
    <source>
        <dbReference type="ARBA" id="ARBA00004479"/>
    </source>
</evidence>
<dbReference type="CDD" id="cd00028">
    <property type="entry name" value="B_lectin"/>
    <property type="match status" value="1"/>
</dbReference>
<feature type="domain" description="Apple" evidence="11">
    <location>
        <begin position="352"/>
        <end position="433"/>
    </location>
</feature>
<name>A0A811MUE1_9POAL</name>
<proteinExistence type="predicted"/>
<evidence type="ECO:0000313" key="12">
    <source>
        <dbReference type="EMBL" id="CAD6210523.1"/>
    </source>
</evidence>
<comment type="catalytic activity">
    <reaction evidence="7">
        <text>L-seryl-[protein] + ATP = O-phospho-L-seryl-[protein] + ADP + H(+)</text>
        <dbReference type="Rhea" id="RHEA:17989"/>
        <dbReference type="Rhea" id="RHEA-COMP:9863"/>
        <dbReference type="Rhea" id="RHEA-COMP:11604"/>
        <dbReference type="ChEBI" id="CHEBI:15378"/>
        <dbReference type="ChEBI" id="CHEBI:29999"/>
        <dbReference type="ChEBI" id="CHEBI:30616"/>
        <dbReference type="ChEBI" id="CHEBI:83421"/>
        <dbReference type="ChEBI" id="CHEBI:456216"/>
        <dbReference type="EC" id="2.7.11.1"/>
    </reaction>
</comment>
<dbReference type="PROSITE" id="PS50927">
    <property type="entry name" value="BULB_LECTIN"/>
    <property type="match status" value="1"/>
</dbReference>
<keyword evidence="3 9" id="KW-0732">Signal</keyword>
<comment type="catalytic activity">
    <reaction evidence="6">
        <text>L-threonyl-[protein] + ATP = O-phospho-L-threonyl-[protein] + ADP + H(+)</text>
        <dbReference type="Rhea" id="RHEA:46608"/>
        <dbReference type="Rhea" id="RHEA-COMP:11060"/>
        <dbReference type="Rhea" id="RHEA-COMP:11605"/>
        <dbReference type="ChEBI" id="CHEBI:15378"/>
        <dbReference type="ChEBI" id="CHEBI:30013"/>
        <dbReference type="ChEBI" id="CHEBI:30616"/>
        <dbReference type="ChEBI" id="CHEBI:61977"/>
        <dbReference type="ChEBI" id="CHEBI:456216"/>
        <dbReference type="EC" id="2.7.11.1"/>
    </reaction>
</comment>
<dbReference type="GO" id="GO:0051707">
    <property type="term" value="P:response to other organism"/>
    <property type="evidence" value="ECO:0007669"/>
    <property type="project" value="UniProtKB-ARBA"/>
</dbReference>
<gene>
    <name evidence="12" type="ORF">NCGR_LOCUS6590</name>
</gene>
<keyword evidence="8" id="KW-1133">Transmembrane helix</keyword>
<dbReference type="CDD" id="cd01098">
    <property type="entry name" value="PAN_AP_plant"/>
    <property type="match status" value="1"/>
</dbReference>
<dbReference type="EMBL" id="CAJGYO010000002">
    <property type="protein sequence ID" value="CAD6210523.1"/>
    <property type="molecule type" value="Genomic_DNA"/>
</dbReference>
<evidence type="ECO:0000259" key="10">
    <source>
        <dbReference type="PROSITE" id="PS50927"/>
    </source>
</evidence>
<keyword evidence="13" id="KW-1185">Reference proteome</keyword>
<dbReference type="InterPro" id="IPR036426">
    <property type="entry name" value="Bulb-type_lectin_dom_sf"/>
</dbReference>
<keyword evidence="8" id="KW-0472">Membrane</keyword>
<evidence type="ECO:0000256" key="4">
    <source>
        <dbReference type="ARBA" id="ARBA00023157"/>
    </source>
</evidence>
<organism evidence="12 13">
    <name type="scientific">Miscanthus lutarioriparius</name>
    <dbReference type="NCBI Taxonomy" id="422564"/>
    <lineage>
        <taxon>Eukaryota</taxon>
        <taxon>Viridiplantae</taxon>
        <taxon>Streptophyta</taxon>
        <taxon>Embryophyta</taxon>
        <taxon>Tracheophyta</taxon>
        <taxon>Spermatophyta</taxon>
        <taxon>Magnoliopsida</taxon>
        <taxon>Liliopsida</taxon>
        <taxon>Poales</taxon>
        <taxon>Poaceae</taxon>
        <taxon>PACMAD clade</taxon>
        <taxon>Panicoideae</taxon>
        <taxon>Andropogonodae</taxon>
        <taxon>Andropogoneae</taxon>
        <taxon>Saccharinae</taxon>
        <taxon>Miscanthus</taxon>
    </lineage>
</organism>
<dbReference type="SMART" id="SM00473">
    <property type="entry name" value="PAN_AP"/>
    <property type="match status" value="1"/>
</dbReference>
<evidence type="ECO:0000256" key="3">
    <source>
        <dbReference type="ARBA" id="ARBA00022729"/>
    </source>
</evidence>
<dbReference type="Gene3D" id="1.10.510.10">
    <property type="entry name" value="Transferase(Phosphotransferase) domain 1"/>
    <property type="match status" value="1"/>
</dbReference>
<keyword evidence="4" id="KW-1015">Disulfide bond</keyword>
<dbReference type="GO" id="GO:0048544">
    <property type="term" value="P:recognition of pollen"/>
    <property type="evidence" value="ECO:0007669"/>
    <property type="project" value="InterPro"/>
</dbReference>
<dbReference type="PANTHER" id="PTHR32444">
    <property type="entry name" value="BULB-TYPE LECTIN DOMAIN-CONTAINING PROTEIN"/>
    <property type="match status" value="1"/>
</dbReference>
<dbReference type="GO" id="GO:0004674">
    <property type="term" value="F:protein serine/threonine kinase activity"/>
    <property type="evidence" value="ECO:0007669"/>
    <property type="project" value="UniProtKB-EC"/>
</dbReference>
<sequence>MCPWRHLALLLLLACLFRRPCSSAAASDTLSAGDSLSGNRTLVSAGGEFELGFFSPAGNSSHYVGIWYKRIPGRTVIWVMNRDSPVTDPSSAELTVAQDGSLLLLTTRNRSKDAIWSSNSTRPCDEGTAVAVLLDTGNLVLRGRCRRGGNSSAIIWQSFDHPTDTLVPGGWVGLNKSTGAYQALRSWRSATDPSTGLYTDRVDPRGSAQYVFLWNDTTVYHHIGAWNGRYFVPIPEMGTSPAKYTFVFVNSSEEVSYSFRVVDQSTVSRLVMSPHGQLTMYDWSDASGQWLLHWATPTSQCDVYSVCGPFGLCDVSSSQYCQCLPGFQPVAQGDWVNQLWSAGCARKTTLKCSGNAPSTDGFLPLQNVQLPGGYSPVANAGSSGGCASACLRNCSCTAFAYRDGCLVWDGDLRNVQQLSVGDAGGSTLFLRAAAADLAAANQRHGRFPILGVSSAIVLAIICLLVFVIARVRRRDETVHHDGSLLVFSYGYLAHYGMMLLELISGRRNRDAAAPGAGGCYFPLWAATKVREGQFLALLDERLAVAGHADVEEVGRACNVACWCIQQSEALRPTMGQVVQVLEGSLRVGTAPVPRFLEHLYAEDSCTF</sequence>
<comment type="caution">
    <text evidence="12">The sequence shown here is derived from an EMBL/GenBank/DDBJ whole genome shotgun (WGS) entry which is preliminary data.</text>
</comment>